<dbReference type="GeneID" id="27924268"/>
<dbReference type="InterPro" id="IPR009477">
    <property type="entry name" value="Baculo_Ac102"/>
</dbReference>
<dbReference type="EMBL" id="KU565883">
    <property type="protein sequence ID" value="ANF29692.1"/>
    <property type="molecule type" value="Genomic_DNA"/>
</dbReference>
<reference evidence="1 2" key="1">
    <citation type="journal article" date="2016" name="PLoS ONE">
        <title>Genome Sequencing and Analysis of Catopsilia pomona nucleopolyhedrovirus: A Distinct Species in Group I Alphabaculovirus.</title>
        <authorList>
            <person name="Wang J."/>
            <person name="Zhu Z."/>
            <person name="Zhang L."/>
            <person name="Hou D."/>
            <person name="Wang M."/>
            <person name="Arif B."/>
            <person name="Kou Z."/>
            <person name="Wang H."/>
            <person name="Deng F."/>
            <person name="Hu Z."/>
        </authorList>
    </citation>
    <scope>NUCLEOTIDE SEQUENCE [LARGE SCALE GENOMIC DNA]</scope>
    <source>
        <strain evidence="1">416</strain>
    </source>
</reference>
<protein>
    <submittedName>
        <fullName evidence="1">p12</fullName>
    </submittedName>
</protein>
<dbReference type="Proteomes" id="UP000203996">
    <property type="component" value="Segment"/>
</dbReference>
<dbReference type="OrthoDB" id="22125at10239"/>
<keyword evidence="2" id="KW-1185">Reference proteome</keyword>
<gene>
    <name evidence="1" type="primary">p12</name>
    <name evidence="1" type="ORF">CapoNPV_044</name>
</gene>
<proteinExistence type="predicted"/>
<dbReference type="KEGG" id="vg:27924268"/>
<dbReference type="Pfam" id="PF06497">
    <property type="entry name" value="Baculo_Ac102"/>
    <property type="match status" value="1"/>
</dbReference>
<name>A0A172WZB6_9ABAC</name>
<sequence length="136" mass="14681">MIASINDGNNISFNNNDIILPPSQRSGLHKNRRNAYIDKSATEAAAAHAQQMAAVDMMQNINTSSQTAAALILNDTSVNKTQSLKVLAAQSIAARNLLEPLQSNASTIALNRIDTVNVLEFLGDIYDNTIEIVNTE</sequence>
<organism evidence="1 2">
    <name type="scientific">Catopsilia pomona nucleopolyhedrovirus</name>
    <dbReference type="NCBI Taxonomy" id="1850906"/>
    <lineage>
        <taxon>Viruses</taxon>
        <taxon>Viruses incertae sedis</taxon>
        <taxon>Naldaviricetes</taxon>
        <taxon>Lefavirales</taxon>
        <taxon>Baculoviridae</taxon>
        <taxon>Alphabaculovirus</taxon>
        <taxon>Alphabaculovirus capomonae</taxon>
    </lineage>
</organism>
<dbReference type="RefSeq" id="YP_009255301.1">
    <property type="nucleotide sequence ID" value="NC_030240.1"/>
</dbReference>
<evidence type="ECO:0000313" key="1">
    <source>
        <dbReference type="EMBL" id="ANF29692.1"/>
    </source>
</evidence>
<accession>A0A172WZB6</accession>
<evidence type="ECO:0000313" key="2">
    <source>
        <dbReference type="Proteomes" id="UP000203996"/>
    </source>
</evidence>